<dbReference type="Proteomes" id="UP001143856">
    <property type="component" value="Unassembled WGS sequence"/>
</dbReference>
<keyword evidence="2" id="KW-1185">Reference proteome</keyword>
<organism evidence="1 2">
    <name type="scientific">Xylaria curta</name>
    <dbReference type="NCBI Taxonomy" id="42375"/>
    <lineage>
        <taxon>Eukaryota</taxon>
        <taxon>Fungi</taxon>
        <taxon>Dikarya</taxon>
        <taxon>Ascomycota</taxon>
        <taxon>Pezizomycotina</taxon>
        <taxon>Sordariomycetes</taxon>
        <taxon>Xylariomycetidae</taxon>
        <taxon>Xylariales</taxon>
        <taxon>Xylariaceae</taxon>
        <taxon>Xylaria</taxon>
    </lineage>
</organism>
<accession>A0ACC1P106</accession>
<gene>
    <name evidence="1" type="ORF">NUW58_g5811</name>
</gene>
<protein>
    <submittedName>
        <fullName evidence="1">Uncharacterized protein</fullName>
    </submittedName>
</protein>
<evidence type="ECO:0000313" key="2">
    <source>
        <dbReference type="Proteomes" id="UP001143856"/>
    </source>
</evidence>
<proteinExistence type="predicted"/>
<evidence type="ECO:0000313" key="1">
    <source>
        <dbReference type="EMBL" id="KAJ2984917.1"/>
    </source>
</evidence>
<comment type="caution">
    <text evidence="1">The sequence shown here is derived from an EMBL/GenBank/DDBJ whole genome shotgun (WGS) entry which is preliminary data.</text>
</comment>
<sequence>MMRISSYYGCLAAAITMAVNSKVLQLEWSTDDTVNYSKGRQLIGPDGPWQAVRFDVGAQYVLGWPTFSRWSAVIANDLTRPIRIDNTTTQLGRGGVLDPFGISGSIRNQTCWGDQYILKTGLYPKGKEYATGIQINAITTILDPCSINLPDGRTYDNTVGNLGLGFDTDLDDNFVPDPAAVLVQLKNFNITVSNSFGFHIGSAALNQSGSMVLGGYEMNRVLGPVGSLNFYRFYLFVIFEDSRGEVN</sequence>
<reference evidence="1" key="1">
    <citation type="submission" date="2022-10" db="EMBL/GenBank/DDBJ databases">
        <title>Genome Sequence of Xylaria curta.</title>
        <authorList>
            <person name="Buettner E."/>
        </authorList>
    </citation>
    <scope>NUCLEOTIDE SEQUENCE</scope>
    <source>
        <strain evidence="1">Babe10</strain>
    </source>
</reference>
<dbReference type="EMBL" id="JAPDGR010001200">
    <property type="protein sequence ID" value="KAJ2984917.1"/>
    <property type="molecule type" value="Genomic_DNA"/>
</dbReference>
<name>A0ACC1P106_9PEZI</name>